<keyword evidence="2" id="KW-0472">Membrane</keyword>
<dbReference type="EnsemblMetazoa" id="AMEC009658-RA">
    <property type="protein sequence ID" value="AMEC009658-PA"/>
    <property type="gene ID" value="AMEC009658"/>
</dbReference>
<evidence type="ECO:0000313" key="4">
    <source>
        <dbReference type="Proteomes" id="UP000075902"/>
    </source>
</evidence>
<feature type="compositionally biased region" description="Polar residues" evidence="1">
    <location>
        <begin position="1"/>
        <end position="11"/>
    </location>
</feature>
<organism evidence="3 4">
    <name type="scientific">Anopheles melas</name>
    <dbReference type="NCBI Taxonomy" id="34690"/>
    <lineage>
        <taxon>Eukaryota</taxon>
        <taxon>Metazoa</taxon>
        <taxon>Ecdysozoa</taxon>
        <taxon>Arthropoda</taxon>
        <taxon>Hexapoda</taxon>
        <taxon>Insecta</taxon>
        <taxon>Pterygota</taxon>
        <taxon>Neoptera</taxon>
        <taxon>Endopterygota</taxon>
        <taxon>Diptera</taxon>
        <taxon>Nematocera</taxon>
        <taxon>Culicoidea</taxon>
        <taxon>Culicidae</taxon>
        <taxon>Anophelinae</taxon>
        <taxon>Anopheles</taxon>
    </lineage>
</organism>
<keyword evidence="4" id="KW-1185">Reference proteome</keyword>
<evidence type="ECO:0000256" key="2">
    <source>
        <dbReference type="SAM" id="Phobius"/>
    </source>
</evidence>
<feature type="region of interest" description="Disordered" evidence="1">
    <location>
        <begin position="197"/>
        <end position="259"/>
    </location>
</feature>
<dbReference type="AlphaFoldDB" id="A0A182TWN4"/>
<dbReference type="Proteomes" id="UP000075902">
    <property type="component" value="Unassembled WGS sequence"/>
</dbReference>
<evidence type="ECO:0000256" key="1">
    <source>
        <dbReference type="SAM" id="MobiDB-lite"/>
    </source>
</evidence>
<protein>
    <submittedName>
        <fullName evidence="3">Uncharacterized protein</fullName>
    </submittedName>
</protein>
<accession>A0A182TWN4</accession>
<name>A0A182TWN4_9DIPT</name>
<feature type="transmembrane region" description="Helical" evidence="2">
    <location>
        <begin position="717"/>
        <end position="734"/>
    </location>
</feature>
<keyword evidence="2" id="KW-0812">Transmembrane</keyword>
<feature type="region of interest" description="Disordered" evidence="1">
    <location>
        <begin position="1"/>
        <end position="62"/>
    </location>
</feature>
<dbReference type="VEuPathDB" id="VectorBase:AMEC009658"/>
<proteinExistence type="predicted"/>
<keyword evidence="2" id="KW-1133">Transmembrane helix</keyword>
<reference evidence="3" key="2">
    <citation type="submission" date="2020-05" db="UniProtKB">
        <authorList>
            <consortium name="EnsemblMetazoa"/>
        </authorList>
    </citation>
    <scope>IDENTIFICATION</scope>
    <source>
        <strain evidence="3">CM1001059</strain>
    </source>
</reference>
<sequence length="737" mass="78164">MSKSPASVVSSDETHSASDESLVISAATSHTSLRSVGVTKAVRKTSKDEPSTAGVPMVKERPPWRPASLTAVVVPPPPKPDIKARLLEASKRMRRVNAVVQTDPVHTKLMKEVSTDEQTDLIPMVDEEILTDGNLVIREVGNLILTHSVAQMTDGVETCDSGTQTAIPRSGISFRKFLEPITGHEQMVNPVASTLRTPEEEQLELDGTKPESEQQHTKPMFSCTELQPAGERFPNDPTEPCSSQSGSDSIKEPNTPDLISATVEGDPSPHRTAATLLETPTFAAWQNLDFSDEESEGYVPRELPRRPIGEGDRPWADFKDLVIGSRVANMRLSPVPPRKPRAPNQKTVTWSDRQHRAVSKLINEASALVDMFDHVSLLLGPDITLHKLPPQQEFQLPPAKWEPLLTKSCDLLEEKLAQADIRNAELNASLPCRDSSAHSPLTAQPRQIRCGASLTVGRRRSAAGASSTGAASAAASAAAGAASPSAGAASPSAGAPVSSSLAAWRFSSSSSDWAIAFSSAISLASSSLFSSIACFSSSFSRASSSSRTFCASVMRLCSSSAALRASSSAARRAASSSAALRAASSSAALRAASSSAALRAASSASLRLRSSSSLRFFSSSSLRFFSSSSLRFFSSASFFFFSSSSFFFFSAAFFFLSSACKNGNGLLGTTCFFGQAGFLSKSCLLGQPGFLGQAGLLGQTLLLDAPALRFFGGQTRFLLLTCLLLLANAFAFGGPKE</sequence>
<feature type="compositionally biased region" description="Basic and acidic residues" evidence="1">
    <location>
        <begin position="206"/>
        <end position="216"/>
    </location>
</feature>
<evidence type="ECO:0000313" key="3">
    <source>
        <dbReference type="EnsemblMetazoa" id="AMEC009658-PA"/>
    </source>
</evidence>
<feature type="transmembrane region" description="Helical" evidence="2">
    <location>
        <begin position="632"/>
        <end position="656"/>
    </location>
</feature>
<reference evidence="4" key="1">
    <citation type="submission" date="2014-01" db="EMBL/GenBank/DDBJ databases">
        <title>The Genome Sequence of Anopheles melas CM1001059_A (V2).</title>
        <authorList>
            <consortium name="The Broad Institute Genomics Platform"/>
            <person name="Neafsey D.E."/>
            <person name="Besansky N."/>
            <person name="Howell P."/>
            <person name="Walton C."/>
            <person name="Young S.K."/>
            <person name="Zeng Q."/>
            <person name="Gargeya S."/>
            <person name="Fitzgerald M."/>
            <person name="Haas B."/>
            <person name="Abouelleil A."/>
            <person name="Allen A.W."/>
            <person name="Alvarado L."/>
            <person name="Arachchi H.M."/>
            <person name="Berlin A.M."/>
            <person name="Chapman S.B."/>
            <person name="Gainer-Dewar J."/>
            <person name="Goldberg J."/>
            <person name="Griggs A."/>
            <person name="Gujja S."/>
            <person name="Hansen M."/>
            <person name="Howarth C."/>
            <person name="Imamovic A."/>
            <person name="Ireland A."/>
            <person name="Larimer J."/>
            <person name="McCowan C."/>
            <person name="Murphy C."/>
            <person name="Pearson M."/>
            <person name="Poon T.W."/>
            <person name="Priest M."/>
            <person name="Roberts A."/>
            <person name="Saif S."/>
            <person name="Shea T."/>
            <person name="Sisk P."/>
            <person name="Sykes S."/>
            <person name="Wortman J."/>
            <person name="Nusbaum C."/>
            <person name="Birren B."/>
        </authorList>
    </citation>
    <scope>NUCLEOTIDE SEQUENCE [LARGE SCALE GENOMIC DNA]</scope>
    <source>
        <strain evidence="4">CM1001059</strain>
    </source>
</reference>